<dbReference type="InterPro" id="IPR050266">
    <property type="entry name" value="AB_hydrolase_sf"/>
</dbReference>
<accession>A0AA49GKK2</accession>
<organism evidence="3">
    <name type="scientific">Roseihalotalea indica</name>
    <dbReference type="NCBI Taxonomy" id="2867963"/>
    <lineage>
        <taxon>Bacteria</taxon>
        <taxon>Pseudomonadati</taxon>
        <taxon>Bacteroidota</taxon>
        <taxon>Cytophagia</taxon>
        <taxon>Cytophagales</taxon>
        <taxon>Catalimonadaceae</taxon>
        <taxon>Roseihalotalea</taxon>
    </lineage>
</organism>
<dbReference type="PANTHER" id="PTHR43798">
    <property type="entry name" value="MONOACYLGLYCEROL LIPASE"/>
    <property type="match status" value="1"/>
</dbReference>
<evidence type="ECO:0000259" key="2">
    <source>
        <dbReference type="Pfam" id="PF00561"/>
    </source>
</evidence>
<dbReference type="PANTHER" id="PTHR43798:SF31">
    <property type="entry name" value="AB HYDROLASE SUPERFAMILY PROTEIN YCLE"/>
    <property type="match status" value="1"/>
</dbReference>
<reference evidence="3" key="1">
    <citation type="journal article" date="2023" name="Comput. Struct. Biotechnol. J.">
        <title>Discovery of a novel marine Bacteroidetes with a rich repertoire of carbohydrate-active enzymes.</title>
        <authorList>
            <person name="Chen B."/>
            <person name="Liu G."/>
            <person name="Chen Q."/>
            <person name="Wang H."/>
            <person name="Liu L."/>
            <person name="Tang K."/>
        </authorList>
    </citation>
    <scope>NUCLEOTIDE SEQUENCE</scope>
    <source>
        <strain evidence="3">TK19036</strain>
    </source>
</reference>
<protein>
    <submittedName>
        <fullName evidence="3">Alpha/beta hydrolase</fullName>
    </submittedName>
</protein>
<dbReference type="Pfam" id="PF00561">
    <property type="entry name" value="Abhydrolase_1"/>
    <property type="match status" value="1"/>
</dbReference>
<reference evidence="3" key="2">
    <citation type="journal article" date="2024" name="Antonie Van Leeuwenhoek">
        <title>Roseihalotalea indica gen. nov., sp. nov., a halophilic Bacteroidetes from mesopelagic Southwest Indian Ocean with higher carbohydrate metabolic potential.</title>
        <authorList>
            <person name="Chen B."/>
            <person name="Zhang M."/>
            <person name="Lin D."/>
            <person name="Ye J."/>
            <person name="Tang K."/>
        </authorList>
    </citation>
    <scope>NUCLEOTIDE SEQUENCE</scope>
    <source>
        <strain evidence="3">TK19036</strain>
    </source>
</reference>
<dbReference type="GO" id="GO:0016787">
    <property type="term" value="F:hydrolase activity"/>
    <property type="evidence" value="ECO:0007669"/>
    <property type="project" value="UniProtKB-KW"/>
</dbReference>
<evidence type="ECO:0000313" key="3">
    <source>
        <dbReference type="EMBL" id="WKN36547.1"/>
    </source>
</evidence>
<feature type="domain" description="AB hydrolase-1" evidence="2">
    <location>
        <begin position="17"/>
        <end position="133"/>
    </location>
</feature>
<dbReference type="SUPFAM" id="SSF53474">
    <property type="entry name" value="alpha/beta-Hydrolases"/>
    <property type="match status" value="1"/>
</dbReference>
<proteinExistence type="predicted"/>
<dbReference type="AlphaFoldDB" id="A0AA49GKK2"/>
<sequence>MEQESDSFIKWGQQGKTLVFLHYFGGAASSWQWTIEHLCNDYQCIALNLPGFGDTPPLQQPTIDHFAQWIAKTLLEHDVDSCTLIGHSMSGKLSLEVAAQHPELNTEQVILVAPSPPTTEPMPEEEKERMLQHPNLQEAEKTVKQASIKSLSEEKKKLATYTQLIIDHPTWIWWLQDGMNHSIEGHLPKVKVPVSVIASKDDPAIPYKSILSDVIGLLPQAKLISTDQIGHLIPLEDPEWLAQQIRAIVSK</sequence>
<dbReference type="GO" id="GO:0016020">
    <property type="term" value="C:membrane"/>
    <property type="evidence" value="ECO:0007669"/>
    <property type="project" value="TreeGrafter"/>
</dbReference>
<name>A0AA49GKK2_9BACT</name>
<evidence type="ECO:0000256" key="1">
    <source>
        <dbReference type="ARBA" id="ARBA00022801"/>
    </source>
</evidence>
<dbReference type="EMBL" id="CP120682">
    <property type="protein sequence ID" value="WKN36547.1"/>
    <property type="molecule type" value="Genomic_DNA"/>
</dbReference>
<dbReference type="PRINTS" id="PR00111">
    <property type="entry name" value="ABHYDROLASE"/>
</dbReference>
<gene>
    <name evidence="3" type="ORF">K4G66_29735</name>
</gene>
<dbReference type="Gene3D" id="3.40.50.1820">
    <property type="entry name" value="alpha/beta hydrolase"/>
    <property type="match status" value="1"/>
</dbReference>
<dbReference type="InterPro" id="IPR000073">
    <property type="entry name" value="AB_hydrolase_1"/>
</dbReference>
<keyword evidence="1 3" id="KW-0378">Hydrolase</keyword>
<dbReference type="InterPro" id="IPR029058">
    <property type="entry name" value="AB_hydrolase_fold"/>
</dbReference>